<organism evidence="1 2">
    <name type="scientific">Funneliformis caledonium</name>
    <dbReference type="NCBI Taxonomy" id="1117310"/>
    <lineage>
        <taxon>Eukaryota</taxon>
        <taxon>Fungi</taxon>
        <taxon>Fungi incertae sedis</taxon>
        <taxon>Mucoromycota</taxon>
        <taxon>Glomeromycotina</taxon>
        <taxon>Glomeromycetes</taxon>
        <taxon>Glomerales</taxon>
        <taxon>Glomeraceae</taxon>
        <taxon>Funneliformis</taxon>
    </lineage>
</organism>
<gene>
    <name evidence="1" type="ORF">FCALED_LOCUS12320</name>
</gene>
<reference evidence="1" key="1">
    <citation type="submission" date="2021-06" db="EMBL/GenBank/DDBJ databases">
        <authorList>
            <person name="Kallberg Y."/>
            <person name="Tangrot J."/>
            <person name="Rosling A."/>
        </authorList>
    </citation>
    <scope>NUCLEOTIDE SEQUENCE</scope>
    <source>
        <strain evidence="1">UK204</strain>
    </source>
</reference>
<protein>
    <submittedName>
        <fullName evidence="1">15177_t:CDS:1</fullName>
    </submittedName>
</protein>
<evidence type="ECO:0000313" key="1">
    <source>
        <dbReference type="EMBL" id="CAG8677324.1"/>
    </source>
</evidence>
<dbReference type="Proteomes" id="UP000789570">
    <property type="component" value="Unassembled WGS sequence"/>
</dbReference>
<feature type="non-terminal residue" evidence="1">
    <location>
        <position position="1"/>
    </location>
</feature>
<keyword evidence="2" id="KW-1185">Reference proteome</keyword>
<sequence length="82" mass="9758">SLSKTNLPLGSKKAKRSRYNIILTDVTDLYLDLVQFVEERQIEAQDVLVRFIEERQFEIFYNLFGLLKNDQSMLSYRYKFAS</sequence>
<dbReference type="EMBL" id="CAJVPQ010005881">
    <property type="protein sequence ID" value="CAG8677324.1"/>
    <property type="molecule type" value="Genomic_DNA"/>
</dbReference>
<accession>A0A9N9EJ56</accession>
<dbReference type="AlphaFoldDB" id="A0A9N9EJ56"/>
<proteinExistence type="predicted"/>
<evidence type="ECO:0000313" key="2">
    <source>
        <dbReference type="Proteomes" id="UP000789570"/>
    </source>
</evidence>
<comment type="caution">
    <text evidence="1">The sequence shown here is derived from an EMBL/GenBank/DDBJ whole genome shotgun (WGS) entry which is preliminary data.</text>
</comment>
<name>A0A9N9EJ56_9GLOM</name>